<organism evidence="2 3">
    <name type="scientific">Devosia nitrariae</name>
    <dbReference type="NCBI Taxonomy" id="2071872"/>
    <lineage>
        <taxon>Bacteria</taxon>
        <taxon>Pseudomonadati</taxon>
        <taxon>Pseudomonadota</taxon>
        <taxon>Alphaproteobacteria</taxon>
        <taxon>Hyphomicrobiales</taxon>
        <taxon>Devosiaceae</taxon>
        <taxon>Devosia</taxon>
    </lineage>
</organism>
<keyword evidence="3" id="KW-1185">Reference proteome</keyword>
<evidence type="ECO:0000313" key="2">
    <source>
        <dbReference type="EMBL" id="GLQ55430.1"/>
    </source>
</evidence>
<comment type="caution">
    <text evidence="2">The sequence shown here is derived from an EMBL/GenBank/DDBJ whole genome shotgun (WGS) entry which is preliminary data.</text>
</comment>
<dbReference type="EMBL" id="BSNS01000011">
    <property type="protein sequence ID" value="GLQ55430.1"/>
    <property type="molecule type" value="Genomic_DNA"/>
</dbReference>
<accession>A0ABQ5W5S6</accession>
<name>A0ABQ5W5S6_9HYPH</name>
<proteinExistence type="predicted"/>
<protein>
    <submittedName>
        <fullName evidence="2">Uncharacterized protein</fullName>
    </submittedName>
</protein>
<feature type="transmembrane region" description="Helical" evidence="1">
    <location>
        <begin position="68"/>
        <end position="94"/>
    </location>
</feature>
<keyword evidence="1" id="KW-1133">Transmembrane helix</keyword>
<keyword evidence="1" id="KW-0812">Transmembrane</keyword>
<dbReference type="RefSeq" id="WP_284340840.1">
    <property type="nucleotide sequence ID" value="NZ_BSNS01000011.1"/>
</dbReference>
<keyword evidence="1" id="KW-0472">Membrane</keyword>
<reference evidence="3" key="1">
    <citation type="journal article" date="2019" name="Int. J. Syst. Evol. Microbiol.">
        <title>The Global Catalogue of Microorganisms (GCM) 10K type strain sequencing project: providing services to taxonomists for standard genome sequencing and annotation.</title>
        <authorList>
            <consortium name="The Broad Institute Genomics Platform"/>
            <consortium name="The Broad Institute Genome Sequencing Center for Infectious Disease"/>
            <person name="Wu L."/>
            <person name="Ma J."/>
        </authorList>
    </citation>
    <scope>NUCLEOTIDE SEQUENCE [LARGE SCALE GENOMIC DNA]</scope>
    <source>
        <strain evidence="3">NBRC 112416</strain>
    </source>
</reference>
<sequence length="95" mass="10506">MTKTAVDWAHMRAFRFSNDRPDDWPPDVDSISLNGVALLGIHRKTGELYWDGNRLVTAKRFSNFERGLAVVTLLIVLVGVTATVVQAWAAVVALP</sequence>
<gene>
    <name evidence="2" type="ORF">GCM10010862_26890</name>
</gene>
<evidence type="ECO:0000256" key="1">
    <source>
        <dbReference type="SAM" id="Phobius"/>
    </source>
</evidence>
<evidence type="ECO:0000313" key="3">
    <source>
        <dbReference type="Proteomes" id="UP001156691"/>
    </source>
</evidence>
<dbReference type="Proteomes" id="UP001156691">
    <property type="component" value="Unassembled WGS sequence"/>
</dbReference>